<dbReference type="GO" id="GO:0006631">
    <property type="term" value="P:fatty acid metabolic process"/>
    <property type="evidence" value="ECO:0007669"/>
    <property type="project" value="UniProtKB-KW"/>
</dbReference>
<dbReference type="Pfam" id="PF00378">
    <property type="entry name" value="ECH_1"/>
    <property type="match status" value="1"/>
</dbReference>
<comment type="similarity">
    <text evidence="2">Belongs to the enoyl-CoA hydratase/isomerase family.</text>
</comment>
<dbReference type="CDD" id="cd06558">
    <property type="entry name" value="crotonase-like"/>
    <property type="match status" value="1"/>
</dbReference>
<comment type="pathway">
    <text evidence="1">Lipid metabolism; fatty acid beta-oxidation.</text>
</comment>
<dbReference type="GO" id="GO:0004300">
    <property type="term" value="F:enoyl-CoA hydratase activity"/>
    <property type="evidence" value="ECO:0007669"/>
    <property type="project" value="UniProtKB-EC"/>
</dbReference>
<dbReference type="Gene3D" id="1.10.12.10">
    <property type="entry name" value="Lyase 2-enoyl-coa Hydratase, Chain A, domain 2"/>
    <property type="match status" value="1"/>
</dbReference>
<dbReference type="EC" id="4.2.1.17" evidence="6"/>
<dbReference type="InterPro" id="IPR014748">
    <property type="entry name" value="Enoyl-CoA_hydra_C"/>
</dbReference>
<evidence type="ECO:0000256" key="1">
    <source>
        <dbReference type="ARBA" id="ARBA00005005"/>
    </source>
</evidence>
<evidence type="ECO:0000256" key="2">
    <source>
        <dbReference type="ARBA" id="ARBA00005254"/>
    </source>
</evidence>
<evidence type="ECO:0000313" key="6">
    <source>
        <dbReference type="EMBL" id="CAA9484191.1"/>
    </source>
</evidence>
<dbReference type="AlphaFoldDB" id="A0A6J4RXA9"/>
<dbReference type="InterPro" id="IPR001753">
    <property type="entry name" value="Enoyl-CoA_hydra/iso"/>
</dbReference>
<dbReference type="EMBL" id="CADCVV010000024">
    <property type="protein sequence ID" value="CAA9484191.1"/>
    <property type="molecule type" value="Genomic_DNA"/>
</dbReference>
<evidence type="ECO:0000256" key="3">
    <source>
        <dbReference type="ARBA" id="ARBA00022832"/>
    </source>
</evidence>
<dbReference type="GO" id="GO:0016853">
    <property type="term" value="F:isomerase activity"/>
    <property type="evidence" value="ECO:0007669"/>
    <property type="project" value="UniProtKB-KW"/>
</dbReference>
<keyword evidence="6" id="KW-0456">Lyase</keyword>
<name>A0A6J4RXA9_9ACTN</name>
<dbReference type="InterPro" id="IPR045002">
    <property type="entry name" value="Ech1-like"/>
</dbReference>
<dbReference type="SUPFAM" id="SSF52096">
    <property type="entry name" value="ClpP/crotonase"/>
    <property type="match status" value="1"/>
</dbReference>
<evidence type="ECO:0000256" key="5">
    <source>
        <dbReference type="ARBA" id="ARBA00023235"/>
    </source>
</evidence>
<dbReference type="InterPro" id="IPR029045">
    <property type="entry name" value="ClpP/crotonase-like_dom_sf"/>
</dbReference>
<gene>
    <name evidence="6" type="ORF">AVDCRST_MAG17-352</name>
</gene>
<reference evidence="6" key="1">
    <citation type="submission" date="2020-02" db="EMBL/GenBank/DDBJ databases">
        <authorList>
            <person name="Meier V. D."/>
        </authorList>
    </citation>
    <scope>NUCLEOTIDE SEQUENCE</scope>
    <source>
        <strain evidence="6">AVDCRST_MAG17</strain>
    </source>
</reference>
<dbReference type="Gene3D" id="3.90.226.10">
    <property type="entry name" value="2-enoyl-CoA Hydratase, Chain A, domain 1"/>
    <property type="match status" value="1"/>
</dbReference>
<organism evidence="6">
    <name type="scientific">uncultured Solirubrobacterales bacterium</name>
    <dbReference type="NCBI Taxonomy" id="768556"/>
    <lineage>
        <taxon>Bacteria</taxon>
        <taxon>Bacillati</taxon>
        <taxon>Actinomycetota</taxon>
        <taxon>Thermoleophilia</taxon>
        <taxon>Solirubrobacterales</taxon>
        <taxon>environmental samples</taxon>
    </lineage>
</organism>
<accession>A0A6J4RXA9</accession>
<dbReference type="PANTHER" id="PTHR43149">
    <property type="entry name" value="ENOYL-COA HYDRATASE"/>
    <property type="match status" value="1"/>
</dbReference>
<keyword evidence="3" id="KW-0276">Fatty acid metabolism</keyword>
<keyword evidence="4" id="KW-0443">Lipid metabolism</keyword>
<sequence>MSVVETEDRGAVRHVVLARTEKRNAMNDELVRELGEAFEAAAQDESVRVVVVRGDGPMFSAGMDLGSLNDLAEHPETLRPFRTAILRVWNTLEEMPKPTICQIHGGCIGGALELALACDLRVMAEDAVTGLVETRIGLLPDVGGCSRLPAVVGLGNAKELVMLGKVIDGHEAHRIGLANRIAPADELDAAVDALCQELLACAPLAVGLAKRVLDAAAKPALAATLEQEVTAQQVLASSTDYAEGAQAFLDKRPPEFAGR</sequence>
<keyword evidence="5" id="KW-0413">Isomerase</keyword>
<evidence type="ECO:0000256" key="4">
    <source>
        <dbReference type="ARBA" id="ARBA00023098"/>
    </source>
</evidence>
<proteinExistence type="inferred from homology"/>
<protein>
    <submittedName>
        <fullName evidence="6">Enoyl-CoA hydratase</fullName>
        <ecNumber evidence="6">4.2.1.17</ecNumber>
    </submittedName>
</protein>
<dbReference type="PANTHER" id="PTHR43149:SF1">
    <property type="entry name" value="DELTA(3,5)-DELTA(2,4)-DIENOYL-COA ISOMERASE, MITOCHONDRIAL"/>
    <property type="match status" value="1"/>
</dbReference>